<evidence type="ECO:0000313" key="6">
    <source>
        <dbReference type="Proteomes" id="UP000295281"/>
    </source>
</evidence>
<accession>A0A4R6V5F7</accession>
<dbReference type="InterPro" id="IPR056861">
    <property type="entry name" value="HMCN1-like_VWA"/>
</dbReference>
<dbReference type="Proteomes" id="UP000295281">
    <property type="component" value="Unassembled WGS sequence"/>
</dbReference>
<dbReference type="Gene3D" id="3.40.50.410">
    <property type="entry name" value="von Willebrand factor, type A domain"/>
    <property type="match status" value="1"/>
</dbReference>
<dbReference type="InterPro" id="IPR036465">
    <property type="entry name" value="vWFA_dom_sf"/>
</dbReference>
<keyword evidence="3" id="KW-0732">Signal</keyword>
<keyword evidence="6" id="KW-1185">Reference proteome</keyword>
<keyword evidence="2" id="KW-0964">Secreted</keyword>
<name>A0A4R6V5F7_9ACTN</name>
<dbReference type="GO" id="GO:0005737">
    <property type="term" value="C:cytoplasm"/>
    <property type="evidence" value="ECO:0007669"/>
    <property type="project" value="TreeGrafter"/>
</dbReference>
<evidence type="ECO:0000256" key="2">
    <source>
        <dbReference type="ARBA" id="ARBA00022525"/>
    </source>
</evidence>
<comment type="caution">
    <text evidence="5">The sequence shown here is derived from an EMBL/GenBank/DDBJ whole genome shotgun (WGS) entry which is preliminary data.</text>
</comment>
<reference evidence="5 6" key="1">
    <citation type="submission" date="2019-03" db="EMBL/GenBank/DDBJ databases">
        <title>Genomic Encyclopedia of Type Strains, Phase IV (KMG-IV): sequencing the most valuable type-strain genomes for metagenomic binning, comparative biology and taxonomic classification.</title>
        <authorList>
            <person name="Goeker M."/>
        </authorList>
    </citation>
    <scope>NUCLEOTIDE SEQUENCE [LARGE SCALE GENOMIC DNA]</scope>
    <source>
        <strain evidence="5 6">DSM 46770</strain>
    </source>
</reference>
<sequence length="225" mass="25258">MQGLTYGVDIVFCIDATGSMYPIIDRVKESALRFHEDLRRVMDDKSKSIDSLRVRAVVYRDYYFDDLSKAMEASEFFSLPQQASDFSRFVDGITATGGGDEPENGLEALAVAMRSNWAVDSDKRRQIIVVWTDASVHPLERKAGSKPEGYPEDLPADFDALTDMWEGQEHMDPNAKRLIVYAPDALGWTEIANHWENVIHFPSQGGKGLEEVDYSTILDTIANSI</sequence>
<dbReference type="PANTHER" id="PTHR47763:SF1">
    <property type="entry name" value="DUF659 DOMAIN-CONTAINING PROTEIN"/>
    <property type="match status" value="1"/>
</dbReference>
<dbReference type="EMBL" id="SNYN01000003">
    <property type="protein sequence ID" value="TDQ53618.1"/>
    <property type="molecule type" value="Genomic_DNA"/>
</dbReference>
<evidence type="ECO:0000313" key="5">
    <source>
        <dbReference type="EMBL" id="TDQ53618.1"/>
    </source>
</evidence>
<dbReference type="InterPro" id="IPR002035">
    <property type="entry name" value="VWF_A"/>
</dbReference>
<protein>
    <recommendedName>
        <fullName evidence="4">VWFA domain-containing protein</fullName>
    </recommendedName>
</protein>
<dbReference type="SUPFAM" id="SSF53300">
    <property type="entry name" value="vWA-like"/>
    <property type="match status" value="1"/>
</dbReference>
<dbReference type="AlphaFoldDB" id="A0A4R6V5F7"/>
<feature type="domain" description="VWFA" evidence="4">
    <location>
        <begin position="9"/>
        <end position="134"/>
    </location>
</feature>
<dbReference type="PROSITE" id="PS50234">
    <property type="entry name" value="VWFA"/>
    <property type="match status" value="1"/>
</dbReference>
<comment type="subcellular location">
    <subcellularLocation>
        <location evidence="1">Secreted</location>
    </subcellularLocation>
</comment>
<evidence type="ECO:0000256" key="3">
    <source>
        <dbReference type="ARBA" id="ARBA00022729"/>
    </source>
</evidence>
<dbReference type="CDD" id="cd00198">
    <property type="entry name" value="vWFA"/>
    <property type="match status" value="1"/>
</dbReference>
<evidence type="ECO:0000259" key="4">
    <source>
        <dbReference type="PROSITE" id="PS50234"/>
    </source>
</evidence>
<organism evidence="5 6">
    <name type="scientific">Actinorugispora endophytica</name>
    <dbReference type="NCBI Taxonomy" id="1605990"/>
    <lineage>
        <taxon>Bacteria</taxon>
        <taxon>Bacillati</taxon>
        <taxon>Actinomycetota</taxon>
        <taxon>Actinomycetes</taxon>
        <taxon>Streptosporangiales</taxon>
        <taxon>Nocardiopsidaceae</taxon>
        <taxon>Actinorugispora</taxon>
    </lineage>
</organism>
<dbReference type="Pfam" id="PF25106">
    <property type="entry name" value="VWA_4"/>
    <property type="match status" value="1"/>
</dbReference>
<proteinExistence type="predicted"/>
<dbReference type="OrthoDB" id="9805121at2"/>
<evidence type="ECO:0000256" key="1">
    <source>
        <dbReference type="ARBA" id="ARBA00004613"/>
    </source>
</evidence>
<dbReference type="GO" id="GO:0004674">
    <property type="term" value="F:protein serine/threonine kinase activity"/>
    <property type="evidence" value="ECO:0007669"/>
    <property type="project" value="TreeGrafter"/>
</dbReference>
<dbReference type="InterPro" id="IPR052969">
    <property type="entry name" value="Thr-specific_kinase-like"/>
</dbReference>
<dbReference type="PANTHER" id="PTHR47763">
    <property type="entry name" value="ALPHA-PROTEIN KINASE VWKA"/>
    <property type="match status" value="1"/>
</dbReference>
<gene>
    <name evidence="5" type="ORF">EV190_10366</name>
</gene>